<dbReference type="EMBL" id="VSFG01000014">
    <property type="protein sequence ID" value="TYB39365.1"/>
    <property type="molecule type" value="Genomic_DNA"/>
</dbReference>
<evidence type="ECO:0000313" key="3">
    <source>
        <dbReference type="Proteomes" id="UP000323380"/>
    </source>
</evidence>
<name>A0A5D0N5D3_9ACTN</name>
<sequence length="152" mass="15381">MTRRRRHGPAGLLVALFVVGGLIFSYGLGHAPPPRVCTQHAVSVPVAAASSAAGAEARDAGVSPLQSLHSAADAVTAGWAAVSGPAKRVPSQAPVDVCLCLAVLFTLALLGLAAVLRRRGLRLPARAAWAPAPLLAGASALAPRPALQVLRL</sequence>
<reference evidence="2 3" key="1">
    <citation type="submission" date="2019-08" db="EMBL/GenBank/DDBJ databases">
        <title>Actinomadura sp. nov. CYP1-5 isolated from mountain soil.</title>
        <authorList>
            <person name="Songsumanus A."/>
            <person name="Kuncharoen N."/>
            <person name="Kudo T."/>
            <person name="Yuki M."/>
            <person name="Igarashi Y."/>
            <person name="Tanasupawat S."/>
        </authorList>
    </citation>
    <scope>NUCLEOTIDE SEQUENCE [LARGE SCALE GENOMIC DNA]</scope>
    <source>
        <strain evidence="2 3">JCM 14158</strain>
    </source>
</reference>
<dbReference type="STRING" id="1220554.GCA_001552135_04466"/>
<feature type="transmembrane region" description="Helical" evidence="1">
    <location>
        <begin position="12"/>
        <end position="29"/>
    </location>
</feature>
<organism evidence="2 3">
    <name type="scientific">Actinomadura chibensis</name>
    <dbReference type="NCBI Taxonomy" id="392828"/>
    <lineage>
        <taxon>Bacteria</taxon>
        <taxon>Bacillati</taxon>
        <taxon>Actinomycetota</taxon>
        <taxon>Actinomycetes</taxon>
        <taxon>Streptosporangiales</taxon>
        <taxon>Thermomonosporaceae</taxon>
        <taxon>Actinomadura</taxon>
    </lineage>
</organism>
<proteinExistence type="predicted"/>
<protein>
    <submittedName>
        <fullName evidence="2">Uncharacterized protein</fullName>
    </submittedName>
</protein>
<accession>A0A5D0N5D3</accession>
<evidence type="ECO:0000256" key="1">
    <source>
        <dbReference type="SAM" id="Phobius"/>
    </source>
</evidence>
<keyword evidence="1" id="KW-1133">Transmembrane helix</keyword>
<evidence type="ECO:0000313" key="2">
    <source>
        <dbReference type="EMBL" id="TYB39365.1"/>
    </source>
</evidence>
<dbReference type="RefSeq" id="WP_067894374.1">
    <property type="nucleotide sequence ID" value="NZ_VSFG01000014.1"/>
</dbReference>
<keyword evidence="3" id="KW-1185">Reference proteome</keyword>
<keyword evidence="1" id="KW-0472">Membrane</keyword>
<dbReference type="Proteomes" id="UP000323380">
    <property type="component" value="Unassembled WGS sequence"/>
</dbReference>
<gene>
    <name evidence="2" type="ORF">FXF69_40410</name>
</gene>
<feature type="transmembrane region" description="Helical" evidence="1">
    <location>
        <begin position="93"/>
        <end position="116"/>
    </location>
</feature>
<keyword evidence="1" id="KW-0812">Transmembrane</keyword>
<dbReference type="AlphaFoldDB" id="A0A5D0N5D3"/>
<comment type="caution">
    <text evidence="2">The sequence shown here is derived from an EMBL/GenBank/DDBJ whole genome shotgun (WGS) entry which is preliminary data.</text>
</comment>